<feature type="transmembrane region" description="Helical" evidence="6">
    <location>
        <begin position="214"/>
        <end position="239"/>
    </location>
</feature>
<organism evidence="7 8">
    <name type="scientific">Mycobacterium terramassiliense</name>
    <dbReference type="NCBI Taxonomy" id="1841859"/>
    <lineage>
        <taxon>Bacteria</taxon>
        <taxon>Bacillati</taxon>
        <taxon>Actinomycetota</taxon>
        <taxon>Actinomycetes</taxon>
        <taxon>Mycobacteriales</taxon>
        <taxon>Mycobacteriaceae</taxon>
        <taxon>Mycobacterium</taxon>
    </lineage>
</organism>
<keyword evidence="8" id="KW-1185">Reference proteome</keyword>
<dbReference type="PIRSF" id="PIRSF006060">
    <property type="entry name" value="AA_transporter"/>
    <property type="match status" value="1"/>
</dbReference>
<keyword evidence="5 6" id="KW-0472">Membrane</keyword>
<feature type="transmembrane region" description="Helical" evidence="6">
    <location>
        <begin position="110"/>
        <end position="132"/>
    </location>
</feature>
<evidence type="ECO:0000313" key="7">
    <source>
        <dbReference type="EMBL" id="SPM26895.1"/>
    </source>
</evidence>
<keyword evidence="4 6" id="KW-1133">Transmembrane helix</keyword>
<proteinExistence type="predicted"/>
<keyword evidence="2" id="KW-0813">Transport</keyword>
<dbReference type="AlphaFoldDB" id="A0A2U3N5U5"/>
<name>A0A2U3N5U5_9MYCO</name>
<dbReference type="Proteomes" id="UP000241595">
    <property type="component" value="Unassembled WGS sequence"/>
</dbReference>
<evidence type="ECO:0000256" key="5">
    <source>
        <dbReference type="ARBA" id="ARBA00023136"/>
    </source>
</evidence>
<feature type="transmembrane region" description="Helical" evidence="6">
    <location>
        <begin position="153"/>
        <end position="170"/>
    </location>
</feature>
<evidence type="ECO:0000313" key="8">
    <source>
        <dbReference type="Proteomes" id="UP000241595"/>
    </source>
</evidence>
<dbReference type="PANTHER" id="PTHR45649:SF26">
    <property type="entry name" value="OS04G0435100 PROTEIN"/>
    <property type="match status" value="1"/>
</dbReference>
<gene>
    <name evidence="7" type="ORF">MTAB308_370</name>
</gene>
<evidence type="ECO:0000256" key="1">
    <source>
        <dbReference type="ARBA" id="ARBA00004141"/>
    </source>
</evidence>
<dbReference type="Gene3D" id="1.20.1740.10">
    <property type="entry name" value="Amino acid/polyamine transporter I"/>
    <property type="match status" value="1"/>
</dbReference>
<evidence type="ECO:0000256" key="6">
    <source>
        <dbReference type="SAM" id="Phobius"/>
    </source>
</evidence>
<reference evidence="7 8" key="1">
    <citation type="submission" date="2017-01" db="EMBL/GenBank/DDBJ databases">
        <authorList>
            <consortium name="Urmite Genomes"/>
        </authorList>
    </citation>
    <scope>NUCLEOTIDE SEQUENCE [LARGE SCALE GENOMIC DNA]</scope>
    <source>
        <strain evidence="7 8">AB308</strain>
    </source>
</reference>
<evidence type="ECO:0000256" key="3">
    <source>
        <dbReference type="ARBA" id="ARBA00022692"/>
    </source>
</evidence>
<evidence type="ECO:0000256" key="4">
    <source>
        <dbReference type="ARBA" id="ARBA00022989"/>
    </source>
</evidence>
<feature type="transmembrane region" description="Helical" evidence="6">
    <location>
        <begin position="428"/>
        <end position="449"/>
    </location>
</feature>
<feature type="transmembrane region" description="Helical" evidence="6">
    <location>
        <begin position="82"/>
        <end position="104"/>
    </location>
</feature>
<accession>A0A2U3N5U5</accession>
<feature type="transmembrane region" description="Helical" evidence="6">
    <location>
        <begin position="303"/>
        <end position="328"/>
    </location>
</feature>
<feature type="transmembrane region" description="Helical" evidence="6">
    <location>
        <begin position="259"/>
        <end position="282"/>
    </location>
</feature>
<dbReference type="EMBL" id="FTRV01000008">
    <property type="protein sequence ID" value="SPM26895.1"/>
    <property type="molecule type" value="Genomic_DNA"/>
</dbReference>
<dbReference type="InterPro" id="IPR002293">
    <property type="entry name" value="AA/rel_permease1"/>
</dbReference>
<feature type="transmembrane region" description="Helical" evidence="6">
    <location>
        <begin position="190"/>
        <end position="207"/>
    </location>
</feature>
<dbReference type="GO" id="GO:0016020">
    <property type="term" value="C:membrane"/>
    <property type="evidence" value="ECO:0007669"/>
    <property type="project" value="UniProtKB-SubCell"/>
</dbReference>
<dbReference type="STRING" id="1841859.GCA_900157385_00364"/>
<dbReference type="GO" id="GO:0022857">
    <property type="term" value="F:transmembrane transporter activity"/>
    <property type="evidence" value="ECO:0007669"/>
    <property type="project" value="InterPro"/>
</dbReference>
<feature type="transmembrane region" description="Helical" evidence="6">
    <location>
        <begin position="500"/>
        <end position="519"/>
    </location>
</feature>
<comment type="subcellular location">
    <subcellularLocation>
        <location evidence="1">Membrane</location>
        <topology evidence="1">Multi-pass membrane protein</topology>
    </subcellularLocation>
</comment>
<sequence length="538" mass="57491">MIGVGSMFFTKFAGSDQRLAGDPAVDGSPTVGHDGADQPGLRAGAATEMAPDITHEDEDLAQLKALGFSSEFKRDMSPWANFSLGFTYLSPVVGIYTVFAFALATAGPPMIWSLLIVGAGQMLVALVFSEVVAQFPVAGGVYPWARRLWGRKWAWMTGWVYMFCLLALIADAAFGAGPYLAAMVGFRPTALAKIFCALAVLAVATLINLTGTKILGYFAIFGFTAELIGALVVGIWLLITHRAHGLGVLFHSFNAQGSHSFLYAFLAASLIGFYQFFGFEACGDVAEEVRNPGIQIPKAMRRTIYVGGAASTFVCLSLILSVTDFGAVIRGEDTNPISTVLQSAFGDIGSRVVLGIVLISFVSCALSLQAAASRLIFSYGRDGMIFGSRLLARFDHKRHVPPFALLAAVLVPAALIAGTIVSEHPLNKLVSFGTVGVYLGFQMVVLAALRARLKGWTPSGKYRLGRWGMLVNVSALAYGVAAIVNICWPRTPDAPWYDNYVVLLMAGLIIGFGLLYMVLARAHANSDAPYADAIPQRA</sequence>
<evidence type="ECO:0000256" key="2">
    <source>
        <dbReference type="ARBA" id="ARBA00022448"/>
    </source>
</evidence>
<dbReference type="PANTHER" id="PTHR45649">
    <property type="entry name" value="AMINO-ACID PERMEASE BAT1"/>
    <property type="match status" value="1"/>
</dbReference>
<feature type="transmembrane region" description="Helical" evidence="6">
    <location>
        <begin position="403"/>
        <end position="422"/>
    </location>
</feature>
<feature type="transmembrane region" description="Helical" evidence="6">
    <location>
        <begin position="348"/>
        <end position="368"/>
    </location>
</feature>
<keyword evidence="3 6" id="KW-0812">Transmembrane</keyword>
<dbReference type="Pfam" id="PF13520">
    <property type="entry name" value="AA_permease_2"/>
    <property type="match status" value="1"/>
</dbReference>
<feature type="transmembrane region" description="Helical" evidence="6">
    <location>
        <begin position="469"/>
        <end position="488"/>
    </location>
</feature>
<protein>
    <submittedName>
        <fullName evidence="7">Amino acid transporter</fullName>
    </submittedName>
</protein>